<keyword evidence="1" id="KW-0547">Nucleotide-binding</keyword>
<dbReference type="InterPro" id="IPR014013">
    <property type="entry name" value="Helic_SF1/SF2_ATP-bd_DinG/Rad3"/>
</dbReference>
<gene>
    <name evidence="6" type="ORF">DEW08_16460</name>
</gene>
<dbReference type="PANTHER" id="PTHR11472:SF34">
    <property type="entry name" value="REGULATOR OF TELOMERE ELONGATION HELICASE 1"/>
    <property type="match status" value="1"/>
</dbReference>
<dbReference type="GO" id="GO:0003676">
    <property type="term" value="F:nucleic acid binding"/>
    <property type="evidence" value="ECO:0007669"/>
    <property type="project" value="InterPro"/>
</dbReference>
<dbReference type="GO" id="GO:0003678">
    <property type="term" value="F:DNA helicase activity"/>
    <property type="evidence" value="ECO:0007669"/>
    <property type="project" value="TreeGrafter"/>
</dbReference>
<proteinExistence type="inferred from homology"/>
<dbReference type="KEGG" id="azz:DEW08_16460"/>
<comment type="similarity">
    <text evidence="4">Belongs to the helicase family. DinG subfamily.</text>
</comment>
<dbReference type="SUPFAM" id="SSF52540">
    <property type="entry name" value="P-loop containing nucleoside triphosphate hydrolases"/>
    <property type="match status" value="1"/>
</dbReference>
<dbReference type="InterPro" id="IPR006555">
    <property type="entry name" value="ATP-dep_Helicase_C"/>
</dbReference>
<evidence type="ECO:0000256" key="2">
    <source>
        <dbReference type="ARBA" id="ARBA00022801"/>
    </source>
</evidence>
<dbReference type="SMART" id="SM00491">
    <property type="entry name" value="HELICc2"/>
    <property type="match status" value="1"/>
</dbReference>
<name>A0A2S2CSZ4_9PROT</name>
<sequence>MTSVPNSGPLASGFPATASLDDAPAMVAGARQVVALSPDGEVEELTLAAAAMRVRRQPPLICHGRAFTRRLGLDAVAAFDVLELFAFVRPARFCVPTPRGLAEALDLPVPDGLESDALALQRAVRRLLAMLTEPGREEASDPVAFAWEMGRAGWLWAPAVLAALGRPEGPDKAGARAGLRVWSRIKEWQEGPPEPPPAHHPVDPEEARRRLAQMLASSVPGKVAEPRPQQADYSSAVSAAFAPRPAPDSPTVVLAEAGTGVGKTLGYLAPATVWAEKNGGTVWISTYTRNLQHQIDAELDRLYPEPATKARKVVLRKGRENYLCLLNLEDAIRAMTFQPHHAIGVGLMARWAAATRDGDMTGGDFPGWLVDIAGRGRTLGLADRRGECIFSACDHYSRCFIEKSIRRARKADIVIANHALVMVQAALGGGEDATLPSRYVFDEGHHVFDAADSAFCGHLTGRETQELRRWLLGAEEGGRSRARGLKRRLEDLVANDEEALALLDAVLMGARVLPGDGWNARLSADNPQGPTERFLLHARQQVHARTNGQGTPYSLEADKGYPVDGLLEAATALEEALSRLSEPIAGLARRLAKRLEDEGEQLDPDQRRRIDALSRSLQRRGVMTVEGWRAMLRSLPVETPPAFVDWFAVERIDGRDVDVGLYRHWIDPTVPFAEALAGPAHGIVVTSATLTDGTGDVEQDWRAAEDRSGASHLPRPAIRAQVPSPFDYPRNTRVMVVTDVRKDDLGQVAAAYRSLFLAAGGGGLGLFTAISRLRAVYDRIVEPLEVAGVPLHAQHVDPLDVSTLIDIFRNEEHACLLGTDAVRDGVDVPGRSLRLIVFDRVPWPRPDILHRARRDAFGRRRYEDMIARLRLKQAFGRLVRRADDTGVFVLLDPMMPSRLFGAFPEGVEVRRVGLKQAVDETAEFLRGW</sequence>
<accession>A0A2S2CSZ4</accession>
<dbReference type="InterPro" id="IPR045028">
    <property type="entry name" value="DinG/Rad3-like"/>
</dbReference>
<keyword evidence="6" id="KW-0347">Helicase</keyword>
<evidence type="ECO:0000256" key="1">
    <source>
        <dbReference type="ARBA" id="ARBA00022741"/>
    </source>
</evidence>
<evidence type="ECO:0000256" key="4">
    <source>
        <dbReference type="ARBA" id="ARBA00038058"/>
    </source>
</evidence>
<dbReference type="Proteomes" id="UP000245629">
    <property type="component" value="Chromosome 2"/>
</dbReference>
<dbReference type="GO" id="GO:0006139">
    <property type="term" value="P:nucleobase-containing compound metabolic process"/>
    <property type="evidence" value="ECO:0007669"/>
    <property type="project" value="InterPro"/>
</dbReference>
<dbReference type="Gene3D" id="3.40.50.300">
    <property type="entry name" value="P-loop containing nucleotide triphosphate hydrolases"/>
    <property type="match status" value="2"/>
</dbReference>
<evidence type="ECO:0000313" key="7">
    <source>
        <dbReference type="Proteomes" id="UP000245629"/>
    </source>
</evidence>
<dbReference type="Pfam" id="PF13307">
    <property type="entry name" value="Helicase_C_2"/>
    <property type="match status" value="1"/>
</dbReference>
<dbReference type="PANTHER" id="PTHR11472">
    <property type="entry name" value="DNA REPAIR DEAD HELICASE RAD3/XP-D SUBFAMILY MEMBER"/>
    <property type="match status" value="1"/>
</dbReference>
<dbReference type="AlphaFoldDB" id="A0A2S2CSZ4"/>
<dbReference type="InterPro" id="IPR027417">
    <property type="entry name" value="P-loop_NTPase"/>
</dbReference>
<keyword evidence="3" id="KW-0067">ATP-binding</keyword>
<dbReference type="EMBL" id="CP029353">
    <property type="protein sequence ID" value="AWK87598.1"/>
    <property type="molecule type" value="Genomic_DNA"/>
</dbReference>
<keyword evidence="2" id="KW-0378">Hydrolase</keyword>
<keyword evidence="7" id="KW-1185">Reference proteome</keyword>
<dbReference type="OrthoDB" id="9805194at2"/>
<protein>
    <submittedName>
        <fullName evidence="6">ATP-dependent DNA helicase</fullName>
    </submittedName>
</protein>
<evidence type="ECO:0000256" key="3">
    <source>
        <dbReference type="ARBA" id="ARBA00022840"/>
    </source>
</evidence>
<feature type="domain" description="Helicase ATP-binding" evidence="5">
    <location>
        <begin position="216"/>
        <end position="492"/>
    </location>
</feature>
<evidence type="ECO:0000259" key="5">
    <source>
        <dbReference type="PROSITE" id="PS51193"/>
    </source>
</evidence>
<evidence type="ECO:0000313" key="6">
    <source>
        <dbReference type="EMBL" id="AWK87598.1"/>
    </source>
</evidence>
<reference evidence="7" key="1">
    <citation type="submission" date="2018-05" db="EMBL/GenBank/DDBJ databases">
        <title>Azospirillum thermophila sp. nov., a novel isolated from hot spring.</title>
        <authorList>
            <person name="Zhao Z."/>
        </authorList>
    </citation>
    <scope>NUCLEOTIDE SEQUENCE [LARGE SCALE GENOMIC DNA]</scope>
    <source>
        <strain evidence="7">CFH 70021</strain>
    </source>
</reference>
<dbReference type="GO" id="GO:0016818">
    <property type="term" value="F:hydrolase activity, acting on acid anhydrides, in phosphorus-containing anhydrides"/>
    <property type="evidence" value="ECO:0007669"/>
    <property type="project" value="InterPro"/>
</dbReference>
<organism evidence="6 7">
    <name type="scientific">Azospirillum thermophilum</name>
    <dbReference type="NCBI Taxonomy" id="2202148"/>
    <lineage>
        <taxon>Bacteria</taxon>
        <taxon>Pseudomonadati</taxon>
        <taxon>Pseudomonadota</taxon>
        <taxon>Alphaproteobacteria</taxon>
        <taxon>Rhodospirillales</taxon>
        <taxon>Azospirillaceae</taxon>
        <taxon>Azospirillum</taxon>
    </lineage>
</organism>
<dbReference type="PROSITE" id="PS51193">
    <property type="entry name" value="HELICASE_ATP_BIND_2"/>
    <property type="match status" value="1"/>
</dbReference>
<dbReference type="GO" id="GO:0005524">
    <property type="term" value="F:ATP binding"/>
    <property type="evidence" value="ECO:0007669"/>
    <property type="project" value="UniProtKB-KW"/>
</dbReference>